<dbReference type="EMBL" id="CAJQZP010001411">
    <property type="protein sequence ID" value="CAG5043973.1"/>
    <property type="molecule type" value="Genomic_DNA"/>
</dbReference>
<evidence type="ECO:0000313" key="2">
    <source>
        <dbReference type="EMBL" id="CAG5043973.1"/>
    </source>
</evidence>
<name>A0A8S3XUZ6_PARAO</name>
<comment type="caution">
    <text evidence="2">The sequence shown here is derived from an EMBL/GenBank/DDBJ whole genome shotgun (WGS) entry which is preliminary data.</text>
</comment>
<evidence type="ECO:0000256" key="1">
    <source>
        <dbReference type="SAM" id="MobiDB-lite"/>
    </source>
</evidence>
<feature type="compositionally biased region" description="Polar residues" evidence="1">
    <location>
        <begin position="34"/>
        <end position="46"/>
    </location>
</feature>
<reference evidence="2" key="1">
    <citation type="submission" date="2021-04" db="EMBL/GenBank/DDBJ databases">
        <authorList>
            <person name="Tunstrom K."/>
        </authorList>
    </citation>
    <scope>NUCLEOTIDE SEQUENCE</scope>
</reference>
<organism evidence="2 3">
    <name type="scientific">Parnassius apollo</name>
    <name type="common">Apollo butterfly</name>
    <name type="synonym">Papilio apollo</name>
    <dbReference type="NCBI Taxonomy" id="110799"/>
    <lineage>
        <taxon>Eukaryota</taxon>
        <taxon>Metazoa</taxon>
        <taxon>Ecdysozoa</taxon>
        <taxon>Arthropoda</taxon>
        <taxon>Hexapoda</taxon>
        <taxon>Insecta</taxon>
        <taxon>Pterygota</taxon>
        <taxon>Neoptera</taxon>
        <taxon>Endopterygota</taxon>
        <taxon>Lepidoptera</taxon>
        <taxon>Glossata</taxon>
        <taxon>Ditrysia</taxon>
        <taxon>Papilionoidea</taxon>
        <taxon>Papilionidae</taxon>
        <taxon>Parnassiinae</taxon>
        <taxon>Parnassini</taxon>
        <taxon>Parnassius</taxon>
        <taxon>Parnassius</taxon>
    </lineage>
</organism>
<accession>A0A8S3XUZ6</accession>
<dbReference type="Proteomes" id="UP000691718">
    <property type="component" value="Unassembled WGS sequence"/>
</dbReference>
<feature type="region of interest" description="Disordered" evidence="1">
    <location>
        <begin position="1"/>
        <end position="46"/>
    </location>
</feature>
<feature type="compositionally biased region" description="Polar residues" evidence="1">
    <location>
        <begin position="1"/>
        <end position="10"/>
    </location>
</feature>
<keyword evidence="3" id="KW-1185">Reference proteome</keyword>
<protein>
    <submittedName>
        <fullName evidence="2">(apollo) hypothetical protein</fullName>
    </submittedName>
</protein>
<sequence length="173" mass="19053">MPSTIRSTRATAPKRIQPYSRSQLRELPSRYAPTANTRGTEPTRLTAQKQLAIRERVLLNGQAKAKVRSEAARVRKETTFAQALRSNKEFPQLGASRTSIAADEELGPTPPSPPKQTALTASTDQPNMDILLAILQRMDSVVAEVNNMRTEMNSLNTELLIIKRAKTATTVNG</sequence>
<dbReference type="AlphaFoldDB" id="A0A8S3XUZ6"/>
<feature type="region of interest" description="Disordered" evidence="1">
    <location>
        <begin position="89"/>
        <end position="123"/>
    </location>
</feature>
<evidence type="ECO:0000313" key="3">
    <source>
        <dbReference type="Proteomes" id="UP000691718"/>
    </source>
</evidence>
<proteinExistence type="predicted"/>
<gene>
    <name evidence="2" type="ORF">PAPOLLO_LOCUS22850</name>
</gene>